<feature type="transmembrane region" description="Helical" evidence="2">
    <location>
        <begin position="791"/>
        <end position="810"/>
    </location>
</feature>
<feature type="domain" description="DUF6533" evidence="3">
    <location>
        <begin position="329"/>
        <end position="367"/>
    </location>
</feature>
<feature type="transmembrane region" description="Helical" evidence="2">
    <location>
        <begin position="17"/>
        <end position="35"/>
    </location>
</feature>
<evidence type="ECO:0000259" key="3">
    <source>
        <dbReference type="Pfam" id="PF20151"/>
    </source>
</evidence>
<accession>A0A1X6N0Z2</accession>
<feature type="transmembrane region" description="Helical" evidence="2">
    <location>
        <begin position="817"/>
        <end position="837"/>
    </location>
</feature>
<feature type="domain" description="DUF6533" evidence="3">
    <location>
        <begin position="21"/>
        <end position="66"/>
    </location>
</feature>
<feature type="region of interest" description="Disordered" evidence="1">
    <location>
        <begin position="983"/>
        <end position="1006"/>
    </location>
</feature>
<feature type="transmembrane region" description="Helical" evidence="2">
    <location>
        <begin position="55"/>
        <end position="77"/>
    </location>
</feature>
<dbReference type="InterPro" id="IPR045340">
    <property type="entry name" value="DUF6533"/>
</dbReference>
<keyword evidence="2" id="KW-0812">Transmembrane</keyword>
<evidence type="ECO:0000256" key="2">
    <source>
        <dbReference type="SAM" id="Phobius"/>
    </source>
</evidence>
<dbReference type="GeneID" id="36330381"/>
<evidence type="ECO:0000313" key="4">
    <source>
        <dbReference type="EMBL" id="OSX62160.1"/>
    </source>
</evidence>
<feature type="transmembrane region" description="Helical" evidence="2">
    <location>
        <begin position="364"/>
        <end position="384"/>
    </location>
</feature>
<dbReference type="Pfam" id="PF20151">
    <property type="entry name" value="DUF6533"/>
    <property type="match status" value="3"/>
</dbReference>
<feature type="domain" description="DUF6533" evidence="3">
    <location>
        <begin position="725"/>
        <end position="760"/>
    </location>
</feature>
<feature type="transmembrane region" description="Helical" evidence="2">
    <location>
        <begin position="417"/>
        <end position="439"/>
    </location>
</feature>
<feature type="transmembrane region" description="Helical" evidence="2">
    <location>
        <begin position="749"/>
        <end position="771"/>
    </location>
</feature>
<keyword evidence="2" id="KW-1133">Transmembrane helix</keyword>
<dbReference type="RefSeq" id="XP_024338954.1">
    <property type="nucleotide sequence ID" value="XM_024485432.1"/>
</dbReference>
<feature type="transmembrane region" description="Helical" evidence="2">
    <location>
        <begin position="849"/>
        <end position="869"/>
    </location>
</feature>
<feature type="transmembrane region" description="Helical" evidence="2">
    <location>
        <begin position="533"/>
        <end position="557"/>
    </location>
</feature>
<feature type="transmembrane region" description="Helical" evidence="2">
    <location>
        <begin position="390"/>
        <end position="410"/>
    </location>
</feature>
<proteinExistence type="predicted"/>
<name>A0A1X6N0Z2_9APHY</name>
<dbReference type="EMBL" id="KZ110597">
    <property type="protein sequence ID" value="OSX62160.1"/>
    <property type="molecule type" value="Genomic_DNA"/>
</dbReference>
<evidence type="ECO:0000313" key="5">
    <source>
        <dbReference type="Proteomes" id="UP000194127"/>
    </source>
</evidence>
<dbReference type="OrthoDB" id="2797976at2759"/>
<dbReference type="AlphaFoldDB" id="A0A1X6N0Z2"/>
<evidence type="ECO:0000256" key="1">
    <source>
        <dbReference type="SAM" id="MobiDB-lite"/>
    </source>
</evidence>
<keyword evidence="5" id="KW-1185">Reference proteome</keyword>
<protein>
    <recommendedName>
        <fullName evidence="3">DUF6533 domain-containing protein</fullName>
    </recommendedName>
</protein>
<reference evidence="4 5" key="1">
    <citation type="submission" date="2017-04" db="EMBL/GenBank/DDBJ databases">
        <title>Genome Sequence of the Model Brown-Rot Fungus Postia placenta SB12.</title>
        <authorList>
            <consortium name="DOE Joint Genome Institute"/>
            <person name="Gaskell J."/>
            <person name="Kersten P."/>
            <person name="Larrondo L.F."/>
            <person name="Canessa P."/>
            <person name="Martinez D."/>
            <person name="Hibbett D."/>
            <person name="Schmoll M."/>
            <person name="Kubicek C.P."/>
            <person name="Martinez A.T."/>
            <person name="Yadav J."/>
            <person name="Master E."/>
            <person name="Magnuson J.K."/>
            <person name="James T."/>
            <person name="Yaver D."/>
            <person name="Berka R."/>
            <person name="Labutti K."/>
            <person name="Lipzen A."/>
            <person name="Aerts A."/>
            <person name="Barry K."/>
            <person name="Henrissat B."/>
            <person name="Blanchette R."/>
            <person name="Grigoriev I."/>
            <person name="Cullen D."/>
        </authorList>
    </citation>
    <scope>NUCLEOTIDE SEQUENCE [LARGE SCALE GENOMIC DNA]</scope>
    <source>
        <strain evidence="4 5">MAD-698-R-SB12</strain>
    </source>
</reference>
<sequence>MSTAADNGVNDTTRKNLILNYCFIALSGLVLYEYIITISDEIQLFWDRRPTTWSFFLFTSNRLIMIGLVVTGALTVAPADRVTSSQLVPEYGYVRNWVGPTGNQYLTIASRTSAMVSDIIVIVVTWYYTYNRYRYPLQLQDQPSLTLLMLRDDYSSPTDLHDSEGSSTDLQDLSFIDASTRLHQQLELGDDESVTLAGTIELDDVVDRDQLDLKSGSVFGKSDSPVGTGDNFAKDTPQRCMAGVLNTSLREISGQLISEVVHNLTPVFEAHRDTYVAMALHACSYFTAGSKFHQSLEMARASLANFFPKYQEWNEAAKLHVWVSQDADAILLYEYIITIWREVTLVWNRRHGSACFILFQLNRLVMLGLIITGALIVVPASQLMAVVFPYSILIQATYALWAGLSAIRVFALSSRHLILTAVTLITGLIPFGINIYPMSPNMDVCEFEYNYYVPPQFSTVARASSMISDAIVIIVTWYYTYTRHRNVFRLDCQASLAALLIQDGTLYFVIFLIMNIARIIVVCTHIIDIVPEFMVTILTLVCASSLSTVLIQAPLIYGSCPFPPTQVANVGRRLAVSLHLNLGLRGYLGGMDEDMNLEHGNNGDALEIEEELRFCETQSDMSRLIYPPARTSGTPHPDLLGAIHITFTFIERVMSALKRIAHKKPDTCPPRMNDPALAMPTPTQDQIIETARKNAALQYCYVAMSGPNVTAWPDVGVRGRTGHLSYEYFITIGSEINMIWCHRRTTPSFCLFLINRVNMLGLIVTGVFITMPASKLTVHIHSCEAAVLPYNVFHVATYATWAGLSTLRVFALSGRNVLLTGITLITALFTLSINILAECYRLPVCTASGLSSMISDTIVVVITWYYTYAQYRNTHMLKMQASLTGMLLRDDHQYNPGVHDVVSTIENPPYGVGDDGLDGGRISTVLVSRYFLDLREVAYDSTLADPWSGSGLYSLPFLRPPFGGRERCAQREPAMYVADATAGISEGHGGTNTPDGVREGTNDEMV</sequence>
<dbReference type="Proteomes" id="UP000194127">
    <property type="component" value="Unassembled WGS sequence"/>
</dbReference>
<dbReference type="STRING" id="670580.A0A1X6N0Z2"/>
<feature type="compositionally biased region" description="Basic and acidic residues" evidence="1">
    <location>
        <begin position="996"/>
        <end position="1006"/>
    </location>
</feature>
<keyword evidence="2" id="KW-0472">Membrane</keyword>
<organism evidence="4 5">
    <name type="scientific">Postia placenta MAD-698-R-SB12</name>
    <dbReference type="NCBI Taxonomy" id="670580"/>
    <lineage>
        <taxon>Eukaryota</taxon>
        <taxon>Fungi</taxon>
        <taxon>Dikarya</taxon>
        <taxon>Basidiomycota</taxon>
        <taxon>Agaricomycotina</taxon>
        <taxon>Agaricomycetes</taxon>
        <taxon>Polyporales</taxon>
        <taxon>Adustoporiaceae</taxon>
        <taxon>Rhodonia</taxon>
    </lineage>
</organism>
<gene>
    <name evidence="4" type="ORF">POSPLADRAFT_1142489</name>
</gene>
<feature type="transmembrane region" description="Helical" evidence="2">
    <location>
        <begin position="459"/>
        <end position="479"/>
    </location>
</feature>